<keyword evidence="1" id="KW-0472">Membrane</keyword>
<dbReference type="EMBL" id="CP051428">
    <property type="protein sequence ID" value="QJC53845.1"/>
    <property type="molecule type" value="Genomic_DNA"/>
</dbReference>
<dbReference type="KEGG" id="palr:HGI30_21495"/>
<keyword evidence="3" id="KW-1185">Reference proteome</keyword>
<protein>
    <recommendedName>
        <fullName evidence="4">DoxX family membrane protein</fullName>
    </recommendedName>
</protein>
<gene>
    <name evidence="2" type="ORF">HGI30_21495</name>
</gene>
<organism evidence="2 3">
    <name type="scientific">Paenibacillus albicereus</name>
    <dbReference type="NCBI Taxonomy" id="2726185"/>
    <lineage>
        <taxon>Bacteria</taxon>
        <taxon>Bacillati</taxon>
        <taxon>Bacillota</taxon>
        <taxon>Bacilli</taxon>
        <taxon>Bacillales</taxon>
        <taxon>Paenibacillaceae</taxon>
        <taxon>Paenibacillus</taxon>
    </lineage>
</organism>
<proteinExistence type="predicted"/>
<evidence type="ECO:0000313" key="2">
    <source>
        <dbReference type="EMBL" id="QJC53845.1"/>
    </source>
</evidence>
<dbReference type="Proteomes" id="UP000502136">
    <property type="component" value="Chromosome"/>
</dbReference>
<evidence type="ECO:0008006" key="4">
    <source>
        <dbReference type="Google" id="ProtNLM"/>
    </source>
</evidence>
<evidence type="ECO:0000313" key="3">
    <source>
        <dbReference type="Proteomes" id="UP000502136"/>
    </source>
</evidence>
<reference evidence="2 3" key="1">
    <citation type="submission" date="2020-04" db="EMBL/GenBank/DDBJ databases">
        <title>Novel Paenibacillus strain UniB2 isolated from commercial digestive syrup.</title>
        <authorList>
            <person name="Thorat V."/>
            <person name="Kirdat K."/>
            <person name="Tiwarekar B."/>
            <person name="Yadav A."/>
        </authorList>
    </citation>
    <scope>NUCLEOTIDE SEQUENCE [LARGE SCALE GENOMIC DNA]</scope>
    <source>
        <strain evidence="2 3">UniB2</strain>
    </source>
</reference>
<feature type="transmembrane region" description="Helical" evidence="1">
    <location>
        <begin position="132"/>
        <end position="150"/>
    </location>
</feature>
<dbReference type="RefSeq" id="WP_168909375.1">
    <property type="nucleotide sequence ID" value="NZ_CP051428.1"/>
</dbReference>
<feature type="transmembrane region" description="Helical" evidence="1">
    <location>
        <begin position="156"/>
        <end position="173"/>
    </location>
</feature>
<keyword evidence="1" id="KW-1133">Transmembrane helix</keyword>
<feature type="transmembrane region" description="Helical" evidence="1">
    <location>
        <begin position="225"/>
        <end position="245"/>
    </location>
</feature>
<name>A0A6H2H2I0_9BACL</name>
<feature type="transmembrane region" description="Helical" evidence="1">
    <location>
        <begin position="33"/>
        <end position="55"/>
    </location>
</feature>
<feature type="transmembrane region" description="Helical" evidence="1">
    <location>
        <begin position="305"/>
        <end position="330"/>
    </location>
</feature>
<feature type="transmembrane region" description="Helical" evidence="1">
    <location>
        <begin position="252"/>
        <end position="285"/>
    </location>
</feature>
<accession>A0A6H2H2I0</accession>
<evidence type="ECO:0000256" key="1">
    <source>
        <dbReference type="SAM" id="Phobius"/>
    </source>
</evidence>
<sequence>MLPTMAFDLLPPFLHVKWFACGQGSHPLLPRAVLTPAFLAWSAFTAAVLTALAALSSRLERARPRLTPGERSAGGPSASQLAVLRAGLAAGLLLQLLYGVYLVPVFVPGSPWVHGLTAAALGGLLHRRLFPASAAALAALYATAVAQYGLFHTLDYAFYLGLIYVLIAVSPLGKRLVLPPLLPLYLTTGFSLCWLAMEKLTMPELSESLLAAYRLPTFGFAPGDFVLLSALIEFALGWALLTGLLNRAAALLLSAIFATTASVFGATEVIGHLIVHAILIVFLMRDTRSFKPAWTPPSSAWASSLAARCALTTASFFALLGLLLVLYAWAGRDGYSDAPSGASRPDAGAPAISVSLAHTPLTAALLVQYPGSTTA</sequence>
<keyword evidence="1" id="KW-0812">Transmembrane</keyword>
<feature type="transmembrane region" description="Helical" evidence="1">
    <location>
        <begin position="81"/>
        <end position="103"/>
    </location>
</feature>
<dbReference type="AlphaFoldDB" id="A0A6H2H2I0"/>